<accession>A0A7C9RFA0</accession>
<dbReference type="PANTHER" id="PTHR30024">
    <property type="entry name" value="ALIPHATIC SULFONATES-BINDING PROTEIN-RELATED"/>
    <property type="match status" value="1"/>
</dbReference>
<comment type="similarity">
    <text evidence="2">Belongs to the bacterial solute-binding protein SsuA/TauA family.</text>
</comment>
<evidence type="ECO:0000259" key="4">
    <source>
        <dbReference type="Pfam" id="PF09084"/>
    </source>
</evidence>
<keyword evidence="3" id="KW-0732">Signal</keyword>
<keyword evidence="6" id="KW-1185">Reference proteome</keyword>
<gene>
    <name evidence="5" type="ORF">G4V63_12150</name>
</gene>
<evidence type="ECO:0000313" key="5">
    <source>
        <dbReference type="EMBL" id="NGX95944.1"/>
    </source>
</evidence>
<evidence type="ECO:0000256" key="1">
    <source>
        <dbReference type="ARBA" id="ARBA00004418"/>
    </source>
</evidence>
<sequence>MTESSGITSFKDIAKAKKIGSTAGTCSQVSLKLMAKKANVSYDKLNVVNIAPPIFASAFTGGGIDAAVGWAPWTMTLPPGVKVVSWDSEYGGVCPSINGLRPEYIAKYPSVPQRLFAVQAEAREAIAKNPQLAIDALQRSLQISPAVAKEFYEKHCCSRMPTFEQQLDPNSPWSLVNPAGGLAAQALLASQMLHELGTIPAPLKPEMIAEAIDPAPLRKFLSEQKTGERKTGER</sequence>
<evidence type="ECO:0000256" key="2">
    <source>
        <dbReference type="ARBA" id="ARBA00010742"/>
    </source>
</evidence>
<dbReference type="Gene3D" id="3.40.190.10">
    <property type="entry name" value="Periplasmic binding protein-like II"/>
    <property type="match status" value="2"/>
</dbReference>
<dbReference type="Pfam" id="PF09084">
    <property type="entry name" value="NMT1"/>
    <property type="match status" value="1"/>
</dbReference>
<dbReference type="EMBL" id="JAAMRR010000638">
    <property type="protein sequence ID" value="NGX95944.1"/>
    <property type="molecule type" value="Genomic_DNA"/>
</dbReference>
<organism evidence="5 6">
    <name type="scientific">Candidatus Afipia apatlaquensis</name>
    <dbReference type="NCBI Taxonomy" id="2712852"/>
    <lineage>
        <taxon>Bacteria</taxon>
        <taxon>Pseudomonadati</taxon>
        <taxon>Pseudomonadota</taxon>
        <taxon>Alphaproteobacteria</taxon>
        <taxon>Hyphomicrobiales</taxon>
        <taxon>Nitrobacteraceae</taxon>
        <taxon>Afipia</taxon>
    </lineage>
</organism>
<reference evidence="5" key="1">
    <citation type="submission" date="2020-02" db="EMBL/GenBank/DDBJ databases">
        <title>Draft genome sequence of Candidatus Afipia apatlaquensis IBT-C3, a potential strain for decolorization of textile dyes.</title>
        <authorList>
            <person name="Sanchez-Reyes A."/>
            <person name="Breton-Deval L."/>
            <person name="Mangelson H."/>
            <person name="Sanchez-Flores A."/>
        </authorList>
    </citation>
    <scope>NUCLEOTIDE SEQUENCE [LARGE SCALE GENOMIC DNA]</scope>
    <source>
        <strain evidence="5">IBT-C3</strain>
    </source>
</reference>
<protein>
    <submittedName>
        <fullName evidence="5">ABC transporter substrate-binding protein</fullName>
    </submittedName>
</protein>
<comment type="caution">
    <text evidence="5">The sequence shown here is derived from an EMBL/GenBank/DDBJ whole genome shotgun (WGS) entry which is preliminary data.</text>
</comment>
<proteinExistence type="inferred from homology"/>
<dbReference type="Proteomes" id="UP000480266">
    <property type="component" value="Unassembled WGS sequence"/>
</dbReference>
<dbReference type="AlphaFoldDB" id="A0A7C9RFA0"/>
<name>A0A7C9RFA0_9BRAD</name>
<evidence type="ECO:0000313" key="6">
    <source>
        <dbReference type="Proteomes" id="UP000480266"/>
    </source>
</evidence>
<dbReference type="PANTHER" id="PTHR30024:SF47">
    <property type="entry name" value="TAURINE-BINDING PERIPLASMIC PROTEIN"/>
    <property type="match status" value="1"/>
</dbReference>
<comment type="subcellular location">
    <subcellularLocation>
        <location evidence="1">Periplasm</location>
    </subcellularLocation>
</comment>
<dbReference type="SUPFAM" id="SSF53850">
    <property type="entry name" value="Periplasmic binding protein-like II"/>
    <property type="match status" value="1"/>
</dbReference>
<evidence type="ECO:0000256" key="3">
    <source>
        <dbReference type="ARBA" id="ARBA00022729"/>
    </source>
</evidence>
<dbReference type="InterPro" id="IPR015168">
    <property type="entry name" value="SsuA/THI5"/>
</dbReference>
<dbReference type="GO" id="GO:0042597">
    <property type="term" value="C:periplasmic space"/>
    <property type="evidence" value="ECO:0007669"/>
    <property type="project" value="UniProtKB-SubCell"/>
</dbReference>
<feature type="domain" description="SsuA/THI5-like" evidence="4">
    <location>
        <begin position="3"/>
        <end position="130"/>
    </location>
</feature>